<protein>
    <submittedName>
        <fullName evidence="2">Uncharacterized protein</fullName>
    </submittedName>
</protein>
<comment type="caution">
    <text evidence="2">The sequence shown here is derived from an EMBL/GenBank/DDBJ whole genome shotgun (WGS) entry which is preliminary data.</text>
</comment>
<accession>A0ABN9QFM9</accession>
<feature type="compositionally biased region" description="Basic and acidic residues" evidence="1">
    <location>
        <begin position="7"/>
        <end position="30"/>
    </location>
</feature>
<evidence type="ECO:0000256" key="1">
    <source>
        <dbReference type="SAM" id="MobiDB-lite"/>
    </source>
</evidence>
<evidence type="ECO:0000313" key="2">
    <source>
        <dbReference type="EMBL" id="CAK0803532.1"/>
    </source>
</evidence>
<name>A0ABN9QFM9_9DINO</name>
<keyword evidence="3" id="KW-1185">Reference proteome</keyword>
<sequence>MLGPRAKCREGEAALAEQRDGKRARADSDRLSSAPTRCPTSELPAFGDDQDADAHKESWGAAAVPRDGDELALLGTAFIQAVPSRDGRPRMGVAMPAPRVAPLRRLRSEAFWEQQAAAARRSVCSPWEFGVRQRRPCLDERDCLRPAAVAAPEEEGAGGAGAARCPRSWAGAVSRELRRGARGSGETAAPPPGSPSAAFGAALRLSGRS</sequence>
<feature type="region of interest" description="Disordered" evidence="1">
    <location>
        <begin position="176"/>
        <end position="209"/>
    </location>
</feature>
<feature type="region of interest" description="Disordered" evidence="1">
    <location>
        <begin position="1"/>
        <end position="58"/>
    </location>
</feature>
<proteinExistence type="predicted"/>
<dbReference type="Proteomes" id="UP001189429">
    <property type="component" value="Unassembled WGS sequence"/>
</dbReference>
<evidence type="ECO:0000313" key="3">
    <source>
        <dbReference type="Proteomes" id="UP001189429"/>
    </source>
</evidence>
<reference evidence="2" key="1">
    <citation type="submission" date="2023-10" db="EMBL/GenBank/DDBJ databases">
        <authorList>
            <person name="Chen Y."/>
            <person name="Shah S."/>
            <person name="Dougan E. K."/>
            <person name="Thang M."/>
            <person name="Chan C."/>
        </authorList>
    </citation>
    <scope>NUCLEOTIDE SEQUENCE [LARGE SCALE GENOMIC DNA]</scope>
</reference>
<dbReference type="EMBL" id="CAUYUJ010003028">
    <property type="protein sequence ID" value="CAK0803532.1"/>
    <property type="molecule type" value="Genomic_DNA"/>
</dbReference>
<gene>
    <name evidence="2" type="ORF">PCOR1329_LOCUS10661</name>
</gene>
<organism evidence="2 3">
    <name type="scientific">Prorocentrum cordatum</name>
    <dbReference type="NCBI Taxonomy" id="2364126"/>
    <lineage>
        <taxon>Eukaryota</taxon>
        <taxon>Sar</taxon>
        <taxon>Alveolata</taxon>
        <taxon>Dinophyceae</taxon>
        <taxon>Prorocentrales</taxon>
        <taxon>Prorocentraceae</taxon>
        <taxon>Prorocentrum</taxon>
    </lineage>
</organism>